<evidence type="ECO:0000313" key="1">
    <source>
        <dbReference type="EMBL" id="ART31651.1"/>
    </source>
</evidence>
<protein>
    <submittedName>
        <fullName evidence="1">Uncharacterized protein</fullName>
    </submittedName>
</protein>
<sequence>MSSTTKVPFVFLLVAWLIGMGRCLSGIVDKQDLASLFSFQ</sequence>
<dbReference type="AlphaFoldDB" id="A0A1Y0B2M8"/>
<name>A0A1Y0B2M8_9LAMI</name>
<dbReference type="EMBL" id="KY774314">
    <property type="protein sequence ID" value="ART31651.1"/>
    <property type="molecule type" value="Genomic_DNA"/>
</dbReference>
<organism evidence="1">
    <name type="scientific">Utricularia reniformis</name>
    <dbReference type="NCBI Taxonomy" id="192314"/>
    <lineage>
        <taxon>Eukaryota</taxon>
        <taxon>Viridiplantae</taxon>
        <taxon>Streptophyta</taxon>
        <taxon>Embryophyta</taxon>
        <taxon>Tracheophyta</taxon>
        <taxon>Spermatophyta</taxon>
        <taxon>Magnoliopsida</taxon>
        <taxon>eudicotyledons</taxon>
        <taxon>Gunneridae</taxon>
        <taxon>Pentapetalae</taxon>
        <taxon>asterids</taxon>
        <taxon>lamiids</taxon>
        <taxon>Lamiales</taxon>
        <taxon>Lentibulariaceae</taxon>
        <taxon>Utricularia</taxon>
    </lineage>
</organism>
<keyword evidence="1" id="KW-0496">Mitochondrion</keyword>
<geneLocation type="mitochondrion" evidence="1"/>
<reference evidence="1" key="1">
    <citation type="submission" date="2017-03" db="EMBL/GenBank/DDBJ databases">
        <title>The mitochondrial genome of the carnivorous plant Utricularia reniformis (Lentibulariaceae): structure, comparative analysis and evolutionary landmarks.</title>
        <authorList>
            <person name="Silva S.R."/>
            <person name="Alvarenga D.O."/>
            <person name="Michael T.P."/>
            <person name="Miranda V.F.O."/>
            <person name="Varani A.M."/>
        </authorList>
    </citation>
    <scope>NUCLEOTIDE SEQUENCE</scope>
</reference>
<proteinExistence type="predicted"/>
<gene>
    <name evidence="1" type="ORF">AEK19_MT1460</name>
</gene>
<accession>A0A1Y0B2M8</accession>